<dbReference type="Proteomes" id="UP000078240">
    <property type="component" value="Unassembled WGS sequence"/>
</dbReference>
<reference evidence="2 3" key="1">
    <citation type="submission" date="2016-01" db="EMBL/GenBank/DDBJ databases">
        <title>Biosynthesis of antibiotic leucinostatins and their inhibition on Phytophthora in bio-control Purpureocillium lilacinum.</title>
        <authorList>
            <person name="Wang G."/>
            <person name="Liu Z."/>
            <person name="Lin R."/>
            <person name="Li E."/>
            <person name="Mao Z."/>
            <person name="Ling J."/>
            <person name="Yin W."/>
            <person name="Xie B."/>
        </authorList>
    </citation>
    <scope>NUCLEOTIDE SEQUENCE [LARGE SCALE GENOMIC DNA]</scope>
    <source>
        <strain evidence="2">PLBJ-1</strain>
    </source>
</reference>
<feature type="compositionally biased region" description="Basic and acidic residues" evidence="1">
    <location>
        <begin position="152"/>
        <end position="164"/>
    </location>
</feature>
<dbReference type="AlphaFoldDB" id="A0A179HCY7"/>
<feature type="compositionally biased region" description="Acidic residues" evidence="1">
    <location>
        <begin position="51"/>
        <end position="63"/>
    </location>
</feature>
<gene>
    <name evidence="2" type="ORF">VFPBJ_01853</name>
</gene>
<feature type="compositionally biased region" description="Low complexity" evidence="1">
    <location>
        <begin position="41"/>
        <end position="50"/>
    </location>
</feature>
<evidence type="ECO:0000313" key="3">
    <source>
        <dbReference type="Proteomes" id="UP000078240"/>
    </source>
</evidence>
<sequence length="222" mass="24556">MELKIQRLTSTMASSRDKDEVASSLSKLNIDVAATKKKPAASKQKPAEVADSWEDEEDEEDSPSQDAAPRASGTTTTITTTADDDLDDDDDEPDTPSTSRTRVPSPPPPTPMDPRHTPVPDWDSSAFRGGIGADWPSSPSSSSASSSARDLPPSRRPEKTDAVARRMIAAGLGLKAPRQTEEQKAYQRSIREQERKRREQEREQEKRRQEEVERAKAAVWDD</sequence>
<accession>A0A179HCY7</accession>
<evidence type="ECO:0008006" key="4">
    <source>
        <dbReference type="Google" id="ProtNLM"/>
    </source>
</evidence>
<evidence type="ECO:0000313" key="2">
    <source>
        <dbReference type="EMBL" id="OAQ87812.1"/>
    </source>
</evidence>
<feature type="compositionally biased region" description="Low complexity" evidence="1">
    <location>
        <begin position="136"/>
        <end position="151"/>
    </location>
</feature>
<dbReference type="EMBL" id="LSBH01000001">
    <property type="protein sequence ID" value="OAQ87812.1"/>
    <property type="molecule type" value="Genomic_DNA"/>
</dbReference>
<evidence type="ECO:0000256" key="1">
    <source>
        <dbReference type="SAM" id="MobiDB-lite"/>
    </source>
</evidence>
<comment type="caution">
    <text evidence="2">The sequence shown here is derived from an EMBL/GenBank/DDBJ whole genome shotgun (WGS) entry which is preliminary data.</text>
</comment>
<feature type="compositionally biased region" description="Acidic residues" evidence="1">
    <location>
        <begin position="82"/>
        <end position="94"/>
    </location>
</feature>
<feature type="region of interest" description="Disordered" evidence="1">
    <location>
        <begin position="1"/>
        <end position="222"/>
    </location>
</feature>
<organism evidence="2 3">
    <name type="scientific">Purpureocillium lilacinum</name>
    <name type="common">Paecilomyces lilacinus</name>
    <dbReference type="NCBI Taxonomy" id="33203"/>
    <lineage>
        <taxon>Eukaryota</taxon>
        <taxon>Fungi</taxon>
        <taxon>Dikarya</taxon>
        <taxon>Ascomycota</taxon>
        <taxon>Pezizomycotina</taxon>
        <taxon>Sordariomycetes</taxon>
        <taxon>Hypocreomycetidae</taxon>
        <taxon>Hypocreales</taxon>
        <taxon>Ophiocordycipitaceae</taxon>
        <taxon>Purpureocillium</taxon>
    </lineage>
</organism>
<name>A0A179HCY7_PURLI</name>
<feature type="compositionally biased region" description="Basic and acidic residues" evidence="1">
    <location>
        <begin position="178"/>
        <end position="216"/>
    </location>
</feature>
<protein>
    <recommendedName>
        <fullName evidence="4">Ubiquitin-like protein smt3</fullName>
    </recommendedName>
</protein>
<feature type="compositionally biased region" description="Low complexity" evidence="1">
    <location>
        <begin position="64"/>
        <end position="81"/>
    </location>
</feature>
<proteinExistence type="predicted"/>